<organism evidence="1 2">
    <name type="scientific">Castanea mollissima</name>
    <name type="common">Chinese chestnut</name>
    <dbReference type="NCBI Taxonomy" id="60419"/>
    <lineage>
        <taxon>Eukaryota</taxon>
        <taxon>Viridiplantae</taxon>
        <taxon>Streptophyta</taxon>
        <taxon>Embryophyta</taxon>
        <taxon>Tracheophyta</taxon>
        <taxon>Spermatophyta</taxon>
        <taxon>Magnoliopsida</taxon>
        <taxon>eudicotyledons</taxon>
        <taxon>Gunneridae</taxon>
        <taxon>Pentapetalae</taxon>
        <taxon>rosids</taxon>
        <taxon>fabids</taxon>
        <taxon>Fagales</taxon>
        <taxon>Fagaceae</taxon>
        <taxon>Castanea</taxon>
    </lineage>
</organism>
<comment type="caution">
    <text evidence="1">The sequence shown here is derived from an EMBL/GenBank/DDBJ whole genome shotgun (WGS) entry which is preliminary data.</text>
</comment>
<accession>A0A8J4VDC2</accession>
<dbReference type="EMBL" id="JRKL02003909">
    <property type="protein sequence ID" value="KAF3953862.1"/>
    <property type="molecule type" value="Genomic_DNA"/>
</dbReference>
<reference evidence="1" key="1">
    <citation type="submission" date="2020-03" db="EMBL/GenBank/DDBJ databases">
        <title>Castanea mollissima Vanexum genome sequencing.</title>
        <authorList>
            <person name="Staton M."/>
        </authorList>
    </citation>
    <scope>NUCLEOTIDE SEQUENCE</scope>
    <source>
        <tissue evidence="1">Leaf</tissue>
    </source>
</reference>
<evidence type="ECO:0000313" key="2">
    <source>
        <dbReference type="Proteomes" id="UP000737018"/>
    </source>
</evidence>
<dbReference type="Proteomes" id="UP000737018">
    <property type="component" value="Unassembled WGS sequence"/>
</dbReference>
<proteinExistence type="predicted"/>
<evidence type="ECO:0000313" key="1">
    <source>
        <dbReference type="EMBL" id="KAF3953862.1"/>
    </source>
</evidence>
<dbReference type="AlphaFoldDB" id="A0A8J4VDC2"/>
<sequence length="73" mass="8420">MLLLSFLSGFDRQLPPLDNQSKPNRCFSLVDNDSRLLLSKVIWSSPKLTRINIATVLWHSLIRSFPKEPKNIL</sequence>
<gene>
    <name evidence="1" type="ORF">CMV_020726</name>
</gene>
<name>A0A8J4VDC2_9ROSI</name>
<keyword evidence="2" id="KW-1185">Reference proteome</keyword>
<protein>
    <submittedName>
        <fullName evidence="1">Uncharacterized protein</fullName>
    </submittedName>
</protein>